<organism evidence="1 2">
    <name type="scientific">Xylanibacter ruminicola</name>
    <name type="common">Prevotella ruminicola</name>
    <dbReference type="NCBI Taxonomy" id="839"/>
    <lineage>
        <taxon>Bacteria</taxon>
        <taxon>Pseudomonadati</taxon>
        <taxon>Bacteroidota</taxon>
        <taxon>Bacteroidia</taxon>
        <taxon>Bacteroidales</taxon>
        <taxon>Prevotellaceae</taxon>
        <taxon>Xylanibacter</taxon>
    </lineage>
</organism>
<gene>
    <name evidence="1" type="ORF">E7101_03580</name>
</gene>
<name>A0A9D5NZI4_XYLRU</name>
<protein>
    <submittedName>
        <fullName evidence="1">Uncharacterized protein</fullName>
    </submittedName>
</protein>
<proteinExistence type="predicted"/>
<evidence type="ECO:0000313" key="1">
    <source>
        <dbReference type="EMBL" id="MBE6270014.1"/>
    </source>
</evidence>
<dbReference type="Proteomes" id="UP000806522">
    <property type="component" value="Unassembled WGS sequence"/>
</dbReference>
<sequence length="106" mass="12461">MKKLILIDEEVLVRLMEGKHVEGSLFRDKWTGIITFNAYKRLQKKRAKDVLIKKTPWGWVKASVARKKRFTSVPNDITLEEQLELMDQENELAKRALIESYIIECV</sequence>
<dbReference type="EMBL" id="SUYC01000003">
    <property type="protein sequence ID" value="MBE6270014.1"/>
    <property type="molecule type" value="Genomic_DNA"/>
</dbReference>
<accession>A0A9D5NZI4</accession>
<comment type="caution">
    <text evidence="1">The sequence shown here is derived from an EMBL/GenBank/DDBJ whole genome shotgun (WGS) entry which is preliminary data.</text>
</comment>
<dbReference type="AlphaFoldDB" id="A0A9D5NZI4"/>
<evidence type="ECO:0000313" key="2">
    <source>
        <dbReference type="Proteomes" id="UP000806522"/>
    </source>
</evidence>
<reference evidence="1" key="1">
    <citation type="submission" date="2019-04" db="EMBL/GenBank/DDBJ databases">
        <title>Evolution of Biomass-Degrading Anaerobic Consortia Revealed by Metagenomics.</title>
        <authorList>
            <person name="Peng X."/>
        </authorList>
    </citation>
    <scope>NUCLEOTIDE SEQUENCE</scope>
    <source>
        <strain evidence="1">SIG140</strain>
    </source>
</reference>